<evidence type="ECO:0000256" key="7">
    <source>
        <dbReference type="ARBA" id="ARBA00023012"/>
    </source>
</evidence>
<dbReference type="SMART" id="SM00116">
    <property type="entry name" value="CBS"/>
    <property type="match status" value="4"/>
</dbReference>
<dbReference type="InterPro" id="IPR046342">
    <property type="entry name" value="CBS_dom_sf"/>
</dbReference>
<dbReference type="Pfam" id="PF08447">
    <property type="entry name" value="PAS_3"/>
    <property type="match status" value="1"/>
</dbReference>
<evidence type="ECO:0000259" key="12">
    <source>
        <dbReference type="PROSITE" id="PS50112"/>
    </source>
</evidence>
<dbReference type="Gene3D" id="1.10.287.130">
    <property type="match status" value="1"/>
</dbReference>
<feature type="domain" description="CBS" evidence="14">
    <location>
        <begin position="158"/>
        <end position="225"/>
    </location>
</feature>
<feature type="domain" description="CBS" evidence="14">
    <location>
        <begin position="231"/>
        <end position="289"/>
    </location>
</feature>
<dbReference type="PROSITE" id="PS50046">
    <property type="entry name" value="PHYTOCHROME_2"/>
    <property type="match status" value="1"/>
</dbReference>
<feature type="domain" description="PAC" evidence="13">
    <location>
        <begin position="869"/>
        <end position="921"/>
    </location>
</feature>
<dbReference type="Gene3D" id="3.30.450.40">
    <property type="match status" value="2"/>
</dbReference>
<keyword evidence="6 15" id="KW-0418">Kinase</keyword>
<evidence type="ECO:0000313" key="15">
    <source>
        <dbReference type="EMBL" id="ASC71135.1"/>
    </source>
</evidence>
<dbReference type="SUPFAM" id="SSF55785">
    <property type="entry name" value="PYP-like sensor domain (PAS domain)"/>
    <property type="match status" value="3"/>
</dbReference>
<comment type="similarity">
    <text evidence="2">In the N-terminal section; belongs to the phytochrome family.</text>
</comment>
<evidence type="ECO:0000259" key="13">
    <source>
        <dbReference type="PROSITE" id="PS50113"/>
    </source>
</evidence>
<dbReference type="Gene3D" id="3.30.565.10">
    <property type="entry name" value="Histidine kinase-like ATPase, C-terminal domain"/>
    <property type="match status" value="1"/>
</dbReference>
<dbReference type="InterPro" id="IPR000700">
    <property type="entry name" value="PAS-assoc_C"/>
</dbReference>
<organism evidence="15 16">
    <name type="scientific">Halomicronema hongdechloris C2206</name>
    <dbReference type="NCBI Taxonomy" id="1641165"/>
    <lineage>
        <taxon>Bacteria</taxon>
        <taxon>Bacillati</taxon>
        <taxon>Cyanobacteriota</taxon>
        <taxon>Cyanophyceae</taxon>
        <taxon>Nodosilineales</taxon>
        <taxon>Nodosilineaceae</taxon>
        <taxon>Halomicronema</taxon>
    </lineage>
</organism>
<feature type="domain" description="CBS" evidence="14">
    <location>
        <begin position="91"/>
        <end position="149"/>
    </location>
</feature>
<name>A0A1Z3HLH3_9CYAN</name>
<dbReference type="SMART" id="SM00091">
    <property type="entry name" value="PAS"/>
    <property type="match status" value="3"/>
</dbReference>
<dbReference type="PROSITE" id="PS50112">
    <property type="entry name" value="PAS"/>
    <property type="match status" value="2"/>
</dbReference>
<evidence type="ECO:0000256" key="6">
    <source>
        <dbReference type="ARBA" id="ARBA00022777"/>
    </source>
</evidence>
<dbReference type="CDD" id="cd00082">
    <property type="entry name" value="HisKA"/>
    <property type="match status" value="1"/>
</dbReference>
<proteinExistence type="inferred from homology"/>
<evidence type="ECO:0000256" key="5">
    <source>
        <dbReference type="ARBA" id="ARBA00022679"/>
    </source>
</evidence>
<evidence type="ECO:0000256" key="1">
    <source>
        <dbReference type="ARBA" id="ARBA00000085"/>
    </source>
</evidence>
<dbReference type="InterPro" id="IPR016132">
    <property type="entry name" value="Phyto_chromo_attachment"/>
</dbReference>
<dbReference type="InterPro" id="IPR001610">
    <property type="entry name" value="PAC"/>
</dbReference>
<protein>
    <recommendedName>
        <fullName evidence="3">histidine kinase</fullName>
        <ecNumber evidence="3">2.7.13.3</ecNumber>
    </recommendedName>
</protein>
<evidence type="ECO:0000256" key="3">
    <source>
        <dbReference type="ARBA" id="ARBA00012438"/>
    </source>
</evidence>
<accession>A0A1Z3HLH3</accession>
<dbReference type="InterPro" id="IPR005467">
    <property type="entry name" value="His_kinase_dom"/>
</dbReference>
<evidence type="ECO:0000259" key="14">
    <source>
        <dbReference type="PROSITE" id="PS51371"/>
    </source>
</evidence>
<dbReference type="InterPro" id="IPR003594">
    <property type="entry name" value="HATPase_dom"/>
</dbReference>
<dbReference type="SMART" id="SM00086">
    <property type="entry name" value="PAC"/>
    <property type="match status" value="3"/>
</dbReference>
<dbReference type="RefSeq" id="WP_187329355.1">
    <property type="nucleotide sequence ID" value="NZ_CP021983.2"/>
</dbReference>
<dbReference type="PROSITE" id="PS51371">
    <property type="entry name" value="CBS"/>
    <property type="match status" value="4"/>
</dbReference>
<dbReference type="AlphaFoldDB" id="A0A1Z3HLH3"/>
<feature type="domain" description="PAS" evidence="12">
    <location>
        <begin position="655"/>
        <end position="725"/>
    </location>
</feature>
<comment type="catalytic activity">
    <reaction evidence="1">
        <text>ATP + protein L-histidine = ADP + protein N-phospho-L-histidine.</text>
        <dbReference type="EC" id="2.7.13.3"/>
    </reaction>
</comment>
<dbReference type="Pfam" id="PF00512">
    <property type="entry name" value="HisKA"/>
    <property type="match status" value="1"/>
</dbReference>
<dbReference type="Proteomes" id="UP000191901">
    <property type="component" value="Chromosome"/>
</dbReference>
<dbReference type="FunFam" id="3.30.565.10:FF:000006">
    <property type="entry name" value="Sensor histidine kinase WalK"/>
    <property type="match status" value="1"/>
</dbReference>
<evidence type="ECO:0000256" key="8">
    <source>
        <dbReference type="PROSITE-ProRule" id="PRU00703"/>
    </source>
</evidence>
<dbReference type="InterPro" id="IPR013655">
    <property type="entry name" value="PAS_fold_3"/>
</dbReference>
<dbReference type="KEGG" id="hhg:XM38_020850"/>
<feature type="domain" description="Phytochrome chromophore attachment site" evidence="10">
    <location>
        <begin position="326"/>
        <end position="462"/>
    </location>
</feature>
<dbReference type="CDD" id="cd00075">
    <property type="entry name" value="HATPase"/>
    <property type="match status" value="1"/>
</dbReference>
<dbReference type="InterPro" id="IPR004358">
    <property type="entry name" value="Sig_transdc_His_kin-like_C"/>
</dbReference>
<dbReference type="Pfam" id="PF00571">
    <property type="entry name" value="CBS"/>
    <property type="match status" value="4"/>
</dbReference>
<dbReference type="InterPro" id="IPR003018">
    <property type="entry name" value="GAF"/>
</dbReference>
<dbReference type="SUPFAM" id="SSF55874">
    <property type="entry name" value="ATPase domain of HSP90 chaperone/DNA topoisomerase II/histidine kinase"/>
    <property type="match status" value="1"/>
</dbReference>
<dbReference type="PROSITE" id="PS50109">
    <property type="entry name" value="HIS_KIN"/>
    <property type="match status" value="1"/>
</dbReference>
<evidence type="ECO:0000259" key="11">
    <source>
        <dbReference type="PROSITE" id="PS50109"/>
    </source>
</evidence>
<keyword evidence="5" id="KW-0808">Transferase</keyword>
<evidence type="ECO:0000259" key="10">
    <source>
        <dbReference type="PROSITE" id="PS50046"/>
    </source>
</evidence>
<dbReference type="PANTHER" id="PTHR43304">
    <property type="entry name" value="PHYTOCHROME-LIKE PROTEIN CPH1"/>
    <property type="match status" value="1"/>
</dbReference>
<dbReference type="Gene3D" id="3.30.450.20">
    <property type="entry name" value="PAS domain"/>
    <property type="match status" value="3"/>
</dbReference>
<dbReference type="Pfam" id="PF02518">
    <property type="entry name" value="HATPase_c"/>
    <property type="match status" value="1"/>
</dbReference>
<keyword evidence="9" id="KW-0175">Coiled coil</keyword>
<keyword evidence="8" id="KW-0129">CBS domain</keyword>
<dbReference type="PRINTS" id="PR00344">
    <property type="entry name" value="BCTRLSENSOR"/>
</dbReference>
<dbReference type="EMBL" id="CP021983">
    <property type="protein sequence ID" value="ASC71135.1"/>
    <property type="molecule type" value="Genomic_DNA"/>
</dbReference>
<dbReference type="EC" id="2.7.13.3" evidence="3"/>
<dbReference type="InterPro" id="IPR035965">
    <property type="entry name" value="PAS-like_dom_sf"/>
</dbReference>
<dbReference type="SMART" id="SM00388">
    <property type="entry name" value="HisKA"/>
    <property type="match status" value="1"/>
</dbReference>
<dbReference type="InterPro" id="IPR000644">
    <property type="entry name" value="CBS_dom"/>
</dbReference>
<dbReference type="PANTHER" id="PTHR43304:SF1">
    <property type="entry name" value="PAC DOMAIN-CONTAINING PROTEIN"/>
    <property type="match status" value="1"/>
</dbReference>
<keyword evidence="16" id="KW-1185">Reference proteome</keyword>
<dbReference type="SUPFAM" id="SSF55781">
    <property type="entry name" value="GAF domain-like"/>
    <property type="match status" value="2"/>
</dbReference>
<dbReference type="InterPro" id="IPR052162">
    <property type="entry name" value="Sensor_kinase/Photoreceptor"/>
</dbReference>
<reference evidence="15 16" key="1">
    <citation type="journal article" date="2016" name="Biochim. Biophys. Acta">
        <title>Characterization of red-shifted phycobilisomes isolated from the chlorophyll f-containing cyanobacterium Halomicronema hongdechloris.</title>
        <authorList>
            <person name="Li Y."/>
            <person name="Lin Y."/>
            <person name="Garvey C.J."/>
            <person name="Birch D."/>
            <person name="Corkery R.W."/>
            <person name="Loughlin P.C."/>
            <person name="Scheer H."/>
            <person name="Willows R.D."/>
            <person name="Chen M."/>
        </authorList>
    </citation>
    <scope>NUCLEOTIDE SEQUENCE [LARGE SCALE GENOMIC DNA]</scope>
    <source>
        <strain evidence="15 16">C2206</strain>
    </source>
</reference>
<dbReference type="NCBIfam" id="TIGR00229">
    <property type="entry name" value="sensory_box"/>
    <property type="match status" value="2"/>
</dbReference>
<evidence type="ECO:0000256" key="4">
    <source>
        <dbReference type="ARBA" id="ARBA00022553"/>
    </source>
</evidence>
<evidence type="ECO:0000256" key="2">
    <source>
        <dbReference type="ARBA" id="ARBA00006402"/>
    </source>
</evidence>
<dbReference type="SUPFAM" id="SSF54631">
    <property type="entry name" value="CBS-domain pair"/>
    <property type="match status" value="2"/>
</dbReference>
<feature type="domain" description="Histidine kinase" evidence="11">
    <location>
        <begin position="1066"/>
        <end position="1280"/>
    </location>
</feature>
<dbReference type="SMART" id="SM00387">
    <property type="entry name" value="HATPase_c"/>
    <property type="match status" value="1"/>
</dbReference>
<dbReference type="SMART" id="SM00065">
    <property type="entry name" value="GAF"/>
    <property type="match status" value="2"/>
</dbReference>
<dbReference type="CDD" id="cd00130">
    <property type="entry name" value="PAS"/>
    <property type="match status" value="2"/>
</dbReference>
<dbReference type="Gene3D" id="3.10.580.10">
    <property type="entry name" value="CBS-domain"/>
    <property type="match status" value="2"/>
</dbReference>
<dbReference type="PROSITE" id="PS50113">
    <property type="entry name" value="PAC"/>
    <property type="match status" value="1"/>
</dbReference>
<dbReference type="SUPFAM" id="SSF47384">
    <property type="entry name" value="Homodimeric domain of signal transducing histidine kinase"/>
    <property type="match status" value="1"/>
</dbReference>
<dbReference type="InterPro" id="IPR036890">
    <property type="entry name" value="HATPase_C_sf"/>
</dbReference>
<feature type="domain" description="PAS" evidence="12">
    <location>
        <begin position="795"/>
        <end position="865"/>
    </location>
</feature>
<evidence type="ECO:0000313" key="16">
    <source>
        <dbReference type="Proteomes" id="UP000191901"/>
    </source>
</evidence>
<gene>
    <name evidence="15" type="ORF">XM38_020850</name>
</gene>
<dbReference type="InterPro" id="IPR036097">
    <property type="entry name" value="HisK_dim/P_sf"/>
</dbReference>
<evidence type="ECO:0000256" key="9">
    <source>
        <dbReference type="SAM" id="Coils"/>
    </source>
</evidence>
<dbReference type="GO" id="GO:0000155">
    <property type="term" value="F:phosphorelay sensor kinase activity"/>
    <property type="evidence" value="ECO:0007669"/>
    <property type="project" value="InterPro"/>
</dbReference>
<keyword evidence="7" id="KW-0902">Two-component regulatory system</keyword>
<dbReference type="Pfam" id="PF01590">
    <property type="entry name" value="GAF"/>
    <property type="match status" value="2"/>
</dbReference>
<dbReference type="InterPro" id="IPR029016">
    <property type="entry name" value="GAF-like_dom_sf"/>
</dbReference>
<sequence length="1280" mass="143530">MMLLNLNRALLWPPPTVAPGATLATALTTLRGSLTCAIASSDDPSMATADAWGCLGVVDHEQLIGILTERDLVRLIAAETDLETVLVSSVMATPPIFVSQADLQDPFAVLGLFQRHGIRHLPVVDDDGWLVGLITTASVQRMLEPSQLLQWQQVAEVMQQPVVSAAPEATVVDLAQLMAQHAVSCVVLVRSAAAPSLDQPPQPVGLVSERDLLHCPILALKGKRLSAEAIMQPIEATLMPQHSLWQAHATMAKHGVQQLLVTDDQGDLLGMVTQKSILRGLTPMQLYQTMEAILAERGQRTEDLAQPASQDRLLASITSAIHSSLNLKVTLQSVVDELHQFLRTDRVIVYRFHADWSGTVVAEAVTPDWMPLLGQLIRDPHFAKDLVDPYRNGRVQVTPDVHDGSLTPCHVNLLQRIQVKALIVVPIVQSDLLWGLLAAQECAQPRPWQPEEVELLQRLSTQVAIAIQQAELYESNQRELQERQRVEQQLRQRTERQEFLAQLGHMALKTDSIPALFDLVVERLPKILKLNYCGILELLPNRAALQLKAGRGWPQPWVGVATVGCEQRSQYGYTLATDQPVTVEDLRLETRFGGAPFLHNQRLVAGISLVIAGRHQPYGILAVHSRQRRRFSLDEVNFVQAVANMLASAMIRQQTERELNRFFNLSQDLFCIADGDGQLQRINPRFTELLGHSEAELLRRPLLNFVHTEDQAATQAILTQLHQGLTVQGFENRWRCHNGSYRWIAWSAIPLNQGTLIYAVGRDVTQTKETEVALQTLNEHLEDLVSLRTEALQRSEAKLQALIDQAGVGIKQIDLQGRLLQVNQKFSNLLGYAPEDLVGQPLLDITYPEDWEADSAVLRQIITGDTRTAEVETRKLHRDGHVLWAHITYALVRTSSGKPDYIVSIVQDITERRRSQQELLRQKNLRDAIFNYATDALFLVDPKTLLIVDCNQRAVELFQANSKNDLIGRKGGDTLQKYAFTPAEIQEVLAEMAEKGFWTREIEYVTFLGREFWGSLACRPLTVAQATLNIVRVTDISERKRAEAQALAALEREQELNTLKTQFISMASHEFRTPLTTIMGSAELLRYAGHKWSEEKRQRHFEQIKTTVQHMAHLVEDVLLISRADSDRLPFHPRPVQVSQLCQTLIDELTLADQNRHQLQFDTSGQPYPGLYDQHLLRQIVTNLMSNALKYSPEHSTVTIRLIYRNDGIALEIQDQGIGIPQKDQGHLFQPFSRATNVGNRQGTGLGLVIVKKAIEMHNGHIEVESTEGVGTLFKVWLPK</sequence>
<dbReference type="Pfam" id="PF13426">
    <property type="entry name" value="PAS_9"/>
    <property type="match status" value="2"/>
</dbReference>
<dbReference type="InterPro" id="IPR003661">
    <property type="entry name" value="HisK_dim/P_dom"/>
</dbReference>
<dbReference type="InterPro" id="IPR000014">
    <property type="entry name" value="PAS"/>
</dbReference>
<feature type="domain" description="CBS" evidence="14">
    <location>
        <begin position="6"/>
        <end position="82"/>
    </location>
</feature>
<keyword evidence="4" id="KW-0597">Phosphoprotein</keyword>
<feature type="coiled-coil region" evidence="9">
    <location>
        <begin position="456"/>
        <end position="496"/>
    </location>
</feature>